<dbReference type="OrthoDB" id="6313827at2"/>
<dbReference type="AlphaFoldDB" id="A0A1I1I426"/>
<dbReference type="SMART" id="SM01260">
    <property type="entry name" value="LANC_like"/>
    <property type="match status" value="1"/>
</dbReference>
<dbReference type="RefSeq" id="WP_091982150.1">
    <property type="nucleotide sequence ID" value="NZ_FOLO01000007.1"/>
</dbReference>
<sequence>MSQALKSAIENQELINQVLIQFNQKISSLENTYVNCGLLSGLSGDLLFLYKLSQYNSDLVDESVFNDKLEFLQSQLAMNVDHPDLSNGLSGQGWFLEYVNQAQEDDYDPELCEEIDDILLNVLSVDSWKGEIEMVIGLSGIAMYAGRRQLKSAPEALFEKIINHFENIAIQTSDNTLAWSQPSDSVYRFNKDEVEVPEYNLGLAHGVPSIIAAILPALTIPSLFERTKRLLIQSCDWLLAQELKDKDRISCFGSSCNDDSGSRLGWCYGDLTIALTLARVGNALEMPSYIDKAKQIGLHAAARDEKEGMINDAGLCHGSAGLALIFQLLNQQLNEEKFLEVANKWLTYSLDLYQNKGMQGFYMYSGLSKSHEEDTGLLMGYGGIGLCLLAALGEDADWADCLLLA</sequence>
<feature type="binding site" evidence="1">
    <location>
        <position position="316"/>
    </location>
    <ligand>
        <name>Zn(2+)</name>
        <dbReference type="ChEBI" id="CHEBI:29105"/>
    </ligand>
</feature>
<dbReference type="Gene3D" id="1.50.10.20">
    <property type="match status" value="1"/>
</dbReference>
<dbReference type="InterPro" id="IPR007822">
    <property type="entry name" value="LANC-like"/>
</dbReference>
<dbReference type="GO" id="GO:0005886">
    <property type="term" value="C:plasma membrane"/>
    <property type="evidence" value="ECO:0007669"/>
    <property type="project" value="TreeGrafter"/>
</dbReference>
<feature type="binding site" evidence="1">
    <location>
        <position position="317"/>
    </location>
    <ligand>
        <name>Zn(2+)</name>
        <dbReference type="ChEBI" id="CHEBI:29105"/>
    </ligand>
</feature>
<dbReference type="InterPro" id="IPR033889">
    <property type="entry name" value="LanC"/>
</dbReference>
<keyword evidence="3" id="KW-1185">Reference proteome</keyword>
<protein>
    <submittedName>
        <fullName evidence="2">Lanthionine synthetase C-like protein</fullName>
    </submittedName>
</protein>
<dbReference type="STRING" id="1123010.SAMN02745724_01364"/>
<name>A0A1I1I426_9GAMM</name>
<keyword evidence="1" id="KW-0479">Metal-binding</keyword>
<evidence type="ECO:0000256" key="1">
    <source>
        <dbReference type="PIRSR" id="PIRSR607822-1"/>
    </source>
</evidence>
<dbReference type="GO" id="GO:0031179">
    <property type="term" value="P:peptide modification"/>
    <property type="evidence" value="ECO:0007669"/>
    <property type="project" value="InterPro"/>
</dbReference>
<gene>
    <name evidence="2" type="ORF">SAMN02745724_01364</name>
</gene>
<dbReference type="PRINTS" id="PR01950">
    <property type="entry name" value="LANCSUPER"/>
</dbReference>
<evidence type="ECO:0000313" key="3">
    <source>
        <dbReference type="Proteomes" id="UP000198862"/>
    </source>
</evidence>
<dbReference type="PRINTS" id="PR01955">
    <property type="entry name" value="LANCFRANKIA"/>
</dbReference>
<dbReference type="EMBL" id="FOLO01000007">
    <property type="protein sequence ID" value="SFC30841.1"/>
    <property type="molecule type" value="Genomic_DNA"/>
</dbReference>
<dbReference type="Pfam" id="PF05147">
    <property type="entry name" value="LANC_like"/>
    <property type="match status" value="1"/>
</dbReference>
<proteinExistence type="predicted"/>
<organism evidence="2 3">
    <name type="scientific">Pseudoalteromonas denitrificans DSM 6059</name>
    <dbReference type="NCBI Taxonomy" id="1123010"/>
    <lineage>
        <taxon>Bacteria</taxon>
        <taxon>Pseudomonadati</taxon>
        <taxon>Pseudomonadota</taxon>
        <taxon>Gammaproteobacteria</taxon>
        <taxon>Alteromonadales</taxon>
        <taxon>Pseudoalteromonadaceae</taxon>
        <taxon>Pseudoalteromonas</taxon>
    </lineage>
</organism>
<dbReference type="CDD" id="cd04793">
    <property type="entry name" value="LanC"/>
    <property type="match status" value="1"/>
</dbReference>
<dbReference type="Proteomes" id="UP000198862">
    <property type="component" value="Unassembled WGS sequence"/>
</dbReference>
<feature type="binding site" evidence="1">
    <location>
        <position position="267"/>
    </location>
    <ligand>
        <name>Zn(2+)</name>
        <dbReference type="ChEBI" id="CHEBI:29105"/>
    </ligand>
</feature>
<accession>A0A1I1I426</accession>
<dbReference type="GO" id="GO:0046872">
    <property type="term" value="F:metal ion binding"/>
    <property type="evidence" value="ECO:0007669"/>
    <property type="project" value="UniProtKB-KW"/>
</dbReference>
<keyword evidence="1" id="KW-0862">Zinc</keyword>
<evidence type="ECO:0000313" key="2">
    <source>
        <dbReference type="EMBL" id="SFC30841.1"/>
    </source>
</evidence>
<dbReference type="PANTHER" id="PTHR12736:SF7">
    <property type="entry name" value="LANC-LIKE PROTEIN 3"/>
    <property type="match status" value="1"/>
</dbReference>
<dbReference type="PANTHER" id="PTHR12736">
    <property type="entry name" value="LANC-LIKE PROTEIN"/>
    <property type="match status" value="1"/>
</dbReference>
<reference evidence="2 3" key="1">
    <citation type="submission" date="2016-10" db="EMBL/GenBank/DDBJ databases">
        <authorList>
            <person name="de Groot N.N."/>
        </authorList>
    </citation>
    <scope>NUCLEOTIDE SEQUENCE [LARGE SCALE GENOMIC DNA]</scope>
    <source>
        <strain evidence="2 3">DSM 6059</strain>
    </source>
</reference>
<dbReference type="SUPFAM" id="SSF158745">
    <property type="entry name" value="LanC-like"/>
    <property type="match status" value="1"/>
</dbReference>